<evidence type="ECO:0008006" key="4">
    <source>
        <dbReference type="Google" id="ProtNLM"/>
    </source>
</evidence>
<keyword evidence="1" id="KW-0812">Transmembrane</keyword>
<reference evidence="2" key="4">
    <citation type="submission" date="2019-03" db="UniProtKB">
        <authorList>
            <consortium name="EnsemblPlants"/>
        </authorList>
    </citation>
    <scope>IDENTIFICATION</scope>
</reference>
<dbReference type="AlphaFoldDB" id="A0A452YW53"/>
<evidence type="ECO:0000313" key="3">
    <source>
        <dbReference type="Proteomes" id="UP000015105"/>
    </source>
</evidence>
<keyword evidence="3" id="KW-1185">Reference proteome</keyword>
<sequence>MAVMTALGSISSLLAVGRKPAKDERIAIFSDALNHASIIDGIRLIERQQEAVVFVYKHCDMSHLDFLLYVFHFSVIISLLHNMPYVTMN</sequence>
<dbReference type="Proteomes" id="UP000015105">
    <property type="component" value="Chromosome 1D"/>
</dbReference>
<dbReference type="Gramene" id="AET1Gv20550500.1">
    <property type="protein sequence ID" value="AET1Gv20550500.1"/>
    <property type="gene ID" value="AET1Gv20550500"/>
</dbReference>
<dbReference type="Gene3D" id="3.40.640.10">
    <property type="entry name" value="Type I PLP-dependent aspartate aminotransferase-like (Major domain)"/>
    <property type="match status" value="1"/>
</dbReference>
<dbReference type="InterPro" id="IPR015421">
    <property type="entry name" value="PyrdxlP-dep_Trfase_major"/>
</dbReference>
<feature type="transmembrane region" description="Helical" evidence="1">
    <location>
        <begin position="66"/>
        <end position="86"/>
    </location>
</feature>
<dbReference type="EnsemblPlants" id="AET1Gv20550500.1">
    <property type="protein sequence ID" value="AET1Gv20550500.1"/>
    <property type="gene ID" value="AET1Gv20550500"/>
</dbReference>
<reference evidence="2" key="5">
    <citation type="journal article" date="2021" name="G3 (Bethesda)">
        <title>Aegilops tauschii genome assembly Aet v5.0 features greater sequence contiguity and improved annotation.</title>
        <authorList>
            <person name="Wang L."/>
            <person name="Zhu T."/>
            <person name="Rodriguez J.C."/>
            <person name="Deal K.R."/>
            <person name="Dubcovsky J."/>
            <person name="McGuire P.E."/>
            <person name="Lux T."/>
            <person name="Spannagl M."/>
            <person name="Mayer K.F.X."/>
            <person name="Baldrich P."/>
            <person name="Meyers B.C."/>
            <person name="Huo N."/>
            <person name="Gu Y.Q."/>
            <person name="Zhou H."/>
            <person name="Devos K.M."/>
            <person name="Bennetzen J.L."/>
            <person name="Unver T."/>
            <person name="Budak H."/>
            <person name="Gulick P.J."/>
            <person name="Galiba G."/>
            <person name="Kalapos B."/>
            <person name="Nelson D.R."/>
            <person name="Li P."/>
            <person name="You F.M."/>
            <person name="Luo M.C."/>
            <person name="Dvorak J."/>
        </authorList>
    </citation>
    <scope>NUCLEOTIDE SEQUENCE [LARGE SCALE GENOMIC DNA]</scope>
    <source>
        <strain evidence="2">cv. AL8/78</strain>
    </source>
</reference>
<keyword evidence="1" id="KW-1133">Transmembrane helix</keyword>
<proteinExistence type="predicted"/>
<protein>
    <recommendedName>
        <fullName evidence="4">Aminotransferase class I/classII domain-containing protein</fullName>
    </recommendedName>
</protein>
<reference evidence="3" key="1">
    <citation type="journal article" date="2014" name="Science">
        <title>Ancient hybridizations among the ancestral genomes of bread wheat.</title>
        <authorList>
            <consortium name="International Wheat Genome Sequencing Consortium,"/>
            <person name="Marcussen T."/>
            <person name="Sandve S.R."/>
            <person name="Heier L."/>
            <person name="Spannagl M."/>
            <person name="Pfeifer M."/>
            <person name="Jakobsen K.S."/>
            <person name="Wulff B.B."/>
            <person name="Steuernagel B."/>
            <person name="Mayer K.F."/>
            <person name="Olsen O.A."/>
        </authorList>
    </citation>
    <scope>NUCLEOTIDE SEQUENCE [LARGE SCALE GENOMIC DNA]</scope>
    <source>
        <strain evidence="3">cv. AL8/78</strain>
    </source>
</reference>
<evidence type="ECO:0000256" key="1">
    <source>
        <dbReference type="SAM" id="Phobius"/>
    </source>
</evidence>
<accession>A0A452YW53</accession>
<evidence type="ECO:0000313" key="2">
    <source>
        <dbReference type="EnsemblPlants" id="AET1Gv20550500.1"/>
    </source>
</evidence>
<reference evidence="3" key="2">
    <citation type="journal article" date="2017" name="Nat. Plants">
        <title>The Aegilops tauschii genome reveals multiple impacts of transposons.</title>
        <authorList>
            <person name="Zhao G."/>
            <person name="Zou C."/>
            <person name="Li K."/>
            <person name="Wang K."/>
            <person name="Li T."/>
            <person name="Gao L."/>
            <person name="Zhang X."/>
            <person name="Wang H."/>
            <person name="Yang Z."/>
            <person name="Liu X."/>
            <person name="Jiang W."/>
            <person name="Mao L."/>
            <person name="Kong X."/>
            <person name="Jiao Y."/>
            <person name="Jia J."/>
        </authorList>
    </citation>
    <scope>NUCLEOTIDE SEQUENCE [LARGE SCALE GENOMIC DNA]</scope>
    <source>
        <strain evidence="3">cv. AL8/78</strain>
    </source>
</reference>
<organism evidence="2 3">
    <name type="scientific">Aegilops tauschii subsp. strangulata</name>
    <name type="common">Goatgrass</name>
    <dbReference type="NCBI Taxonomy" id="200361"/>
    <lineage>
        <taxon>Eukaryota</taxon>
        <taxon>Viridiplantae</taxon>
        <taxon>Streptophyta</taxon>
        <taxon>Embryophyta</taxon>
        <taxon>Tracheophyta</taxon>
        <taxon>Spermatophyta</taxon>
        <taxon>Magnoliopsida</taxon>
        <taxon>Liliopsida</taxon>
        <taxon>Poales</taxon>
        <taxon>Poaceae</taxon>
        <taxon>BOP clade</taxon>
        <taxon>Pooideae</taxon>
        <taxon>Triticodae</taxon>
        <taxon>Triticeae</taxon>
        <taxon>Triticinae</taxon>
        <taxon>Aegilops</taxon>
    </lineage>
</organism>
<name>A0A452YW53_AEGTS</name>
<reference evidence="2" key="3">
    <citation type="journal article" date="2017" name="Nature">
        <title>Genome sequence of the progenitor of the wheat D genome Aegilops tauschii.</title>
        <authorList>
            <person name="Luo M.C."/>
            <person name="Gu Y.Q."/>
            <person name="Puiu D."/>
            <person name="Wang H."/>
            <person name="Twardziok S.O."/>
            <person name="Deal K.R."/>
            <person name="Huo N."/>
            <person name="Zhu T."/>
            <person name="Wang L."/>
            <person name="Wang Y."/>
            <person name="McGuire P.E."/>
            <person name="Liu S."/>
            <person name="Long H."/>
            <person name="Ramasamy R.K."/>
            <person name="Rodriguez J.C."/>
            <person name="Van S.L."/>
            <person name="Yuan L."/>
            <person name="Wang Z."/>
            <person name="Xia Z."/>
            <person name="Xiao L."/>
            <person name="Anderson O.D."/>
            <person name="Ouyang S."/>
            <person name="Liang Y."/>
            <person name="Zimin A.V."/>
            <person name="Pertea G."/>
            <person name="Qi P."/>
            <person name="Bennetzen J.L."/>
            <person name="Dai X."/>
            <person name="Dawson M.W."/>
            <person name="Muller H.G."/>
            <person name="Kugler K."/>
            <person name="Rivarola-Duarte L."/>
            <person name="Spannagl M."/>
            <person name="Mayer K.F.X."/>
            <person name="Lu F.H."/>
            <person name="Bevan M.W."/>
            <person name="Leroy P."/>
            <person name="Li P."/>
            <person name="You F.M."/>
            <person name="Sun Q."/>
            <person name="Liu Z."/>
            <person name="Lyons E."/>
            <person name="Wicker T."/>
            <person name="Salzberg S.L."/>
            <person name="Devos K.M."/>
            <person name="Dvorak J."/>
        </authorList>
    </citation>
    <scope>NUCLEOTIDE SEQUENCE [LARGE SCALE GENOMIC DNA]</scope>
    <source>
        <strain evidence="2">cv. AL8/78</strain>
    </source>
</reference>
<keyword evidence="1" id="KW-0472">Membrane</keyword>